<keyword evidence="2" id="KW-0812">Transmembrane</keyword>
<dbReference type="InterPro" id="IPR027417">
    <property type="entry name" value="P-loop_NTPase"/>
</dbReference>
<dbReference type="AlphaFoldDB" id="A0A6L2PIR8"/>
<keyword evidence="2" id="KW-0472">Membrane</keyword>
<organism evidence="4 5">
    <name type="scientific">Coptotermes formosanus</name>
    <name type="common">Formosan subterranean termite</name>
    <dbReference type="NCBI Taxonomy" id="36987"/>
    <lineage>
        <taxon>Eukaryota</taxon>
        <taxon>Metazoa</taxon>
        <taxon>Ecdysozoa</taxon>
        <taxon>Arthropoda</taxon>
        <taxon>Hexapoda</taxon>
        <taxon>Insecta</taxon>
        <taxon>Pterygota</taxon>
        <taxon>Neoptera</taxon>
        <taxon>Polyneoptera</taxon>
        <taxon>Dictyoptera</taxon>
        <taxon>Blattodea</taxon>
        <taxon>Blattoidea</taxon>
        <taxon>Termitoidae</taxon>
        <taxon>Rhinotermitidae</taxon>
        <taxon>Coptotermes</taxon>
    </lineage>
</organism>
<feature type="domain" description="TMEM248/TMEM219" evidence="3">
    <location>
        <begin position="269"/>
        <end position="443"/>
    </location>
</feature>
<dbReference type="PANTHER" id="PTHR45964">
    <property type="entry name" value="WSCD FAMILY MEMBER CG9164"/>
    <property type="match status" value="1"/>
</dbReference>
<dbReference type="InParanoid" id="A0A6L2PIR8"/>
<sequence>MLCRGRVFALGILLTLYLAGVLLISTVTLDAQHKWCQALRFLEQPGPVVALASFPGSGNTWVRYLLQQVTGIYTGSVYKDYSLLKNGFPAESVVNGSVSVVKTHEWGPAARQPFNKAVLLIRAPGPAIQAEFNRQSGGHIGFASPDRYRRNKGKYWQQFVADKLSAWRQTNLDWLHNFTGPMHVVFYDQLIEDVATHLQDLLHFLRLNVSEQNMACALEWREGIYRRKRRVINFDPFTAAMKQALRKEQDSVYEAIANSPHKSQALSVKDWNRFLKHLSSFNLCVLPDAAGNSSRSVDEEQSDVFGNVSIAVTASLSLVQQLSSLPHNITVTGFLPLGAWSHMCKTESLVAEGTVLNVSLVLPQNLSQADDVCVTFVGPRSVLPVVSAQPACTPLLTPQQGFTGRLMGQSRDSEVLGEREDDDWCKGGTVMRMAYRSNPELTVVLTGSERSLINLHLMHTSYFLFVMAMTLVCYALIKGKPKQKAVLVDKVWLCSTVMCAHFMYVLG</sequence>
<feature type="transmembrane region" description="Helical" evidence="2">
    <location>
        <begin position="457"/>
        <end position="477"/>
    </location>
</feature>
<name>A0A6L2PIR8_COPFO</name>
<evidence type="ECO:0000259" key="3">
    <source>
        <dbReference type="Pfam" id="PF14940"/>
    </source>
</evidence>
<comment type="similarity">
    <text evidence="1">Belongs to the WSCD family.</text>
</comment>
<proteinExistence type="inferred from homology"/>
<dbReference type="PANTHER" id="PTHR45964:SF5">
    <property type="entry name" value="WSCD FAMILY MEMBER CG9164"/>
    <property type="match status" value="1"/>
</dbReference>
<evidence type="ECO:0000256" key="2">
    <source>
        <dbReference type="SAM" id="Phobius"/>
    </source>
</evidence>
<reference evidence="5" key="1">
    <citation type="submission" date="2020-01" db="EMBL/GenBank/DDBJ databases">
        <title>Draft genome sequence of the Termite Coptotermes fromosanus.</title>
        <authorList>
            <person name="Itakura S."/>
            <person name="Yosikawa Y."/>
            <person name="Umezawa K."/>
        </authorList>
    </citation>
    <scope>NUCLEOTIDE SEQUENCE [LARGE SCALE GENOMIC DNA]</scope>
</reference>
<evidence type="ECO:0000313" key="4">
    <source>
        <dbReference type="EMBL" id="GFG31052.1"/>
    </source>
</evidence>
<evidence type="ECO:0000313" key="5">
    <source>
        <dbReference type="Proteomes" id="UP000502823"/>
    </source>
</evidence>
<dbReference type="SUPFAM" id="SSF52540">
    <property type="entry name" value="P-loop containing nucleoside triphosphate hydrolases"/>
    <property type="match status" value="1"/>
</dbReference>
<dbReference type="InterPro" id="IPR051589">
    <property type="entry name" value="Sialate-O-sulfotransferase"/>
</dbReference>
<gene>
    <name evidence="4" type="ORF">Cfor_11436</name>
</gene>
<dbReference type="Gene3D" id="3.40.50.300">
    <property type="entry name" value="P-loop containing nucleotide triphosphate hydrolases"/>
    <property type="match status" value="1"/>
</dbReference>
<protein>
    <recommendedName>
        <fullName evidence="3">TMEM248/TMEM219 domain-containing protein</fullName>
    </recommendedName>
</protein>
<accession>A0A6L2PIR8</accession>
<comment type="caution">
    <text evidence="4">The sequence shown here is derived from an EMBL/GenBank/DDBJ whole genome shotgun (WGS) entry which is preliminary data.</text>
</comment>
<dbReference type="OrthoDB" id="5985073at2759"/>
<keyword evidence="2" id="KW-1133">Transmembrane helix</keyword>
<dbReference type="EMBL" id="BLKM01000276">
    <property type="protein sequence ID" value="GFG31052.1"/>
    <property type="molecule type" value="Genomic_DNA"/>
</dbReference>
<evidence type="ECO:0000256" key="1">
    <source>
        <dbReference type="ARBA" id="ARBA00010236"/>
    </source>
</evidence>
<keyword evidence="5" id="KW-1185">Reference proteome</keyword>
<dbReference type="Proteomes" id="UP000502823">
    <property type="component" value="Unassembled WGS sequence"/>
</dbReference>
<dbReference type="InterPro" id="IPR039587">
    <property type="entry name" value="TMEM248/TMEM219_dom"/>
</dbReference>
<dbReference type="Pfam" id="PF14940">
    <property type="entry name" value="TMEM219"/>
    <property type="match status" value="1"/>
</dbReference>